<reference evidence="13" key="2">
    <citation type="submission" date="2025-08" db="UniProtKB">
        <authorList>
            <consortium name="Ensembl"/>
        </authorList>
    </citation>
    <scope>IDENTIFICATION</scope>
    <source>
        <strain evidence="13">Glennie</strain>
    </source>
</reference>
<evidence type="ECO:0000313" key="13">
    <source>
        <dbReference type="Ensembl" id="ENSOANP00000054364.1"/>
    </source>
</evidence>
<keyword evidence="14" id="KW-1185">Reference proteome</keyword>
<dbReference type="PROSITE" id="PS50262">
    <property type="entry name" value="G_PROTEIN_RECEP_F1_2"/>
    <property type="match status" value="1"/>
</dbReference>
<comment type="similarity">
    <text evidence="10">Belongs to the G-protein coupled receptor 1 family.</text>
</comment>
<dbReference type="Pfam" id="PF13853">
    <property type="entry name" value="7tm_4"/>
    <property type="match status" value="1"/>
</dbReference>
<reference evidence="13 14" key="1">
    <citation type="journal article" date="2008" name="Nature">
        <title>Genome analysis of the platypus reveals unique signatures of evolution.</title>
        <authorList>
            <person name="Warren W.C."/>
            <person name="Hillier L.W."/>
            <person name="Marshall Graves J.A."/>
            <person name="Birney E."/>
            <person name="Ponting C.P."/>
            <person name="Grutzner F."/>
            <person name="Belov K."/>
            <person name="Miller W."/>
            <person name="Clarke L."/>
            <person name="Chinwalla A.T."/>
            <person name="Yang S.P."/>
            <person name="Heger A."/>
            <person name="Locke D.P."/>
            <person name="Miethke P."/>
            <person name="Waters P.D."/>
            <person name="Veyrunes F."/>
            <person name="Fulton L."/>
            <person name="Fulton B."/>
            <person name="Graves T."/>
            <person name="Wallis J."/>
            <person name="Puente X.S."/>
            <person name="Lopez-Otin C."/>
            <person name="Ordonez G.R."/>
            <person name="Eichler E.E."/>
            <person name="Chen L."/>
            <person name="Cheng Z."/>
            <person name="Deakin J.E."/>
            <person name="Alsop A."/>
            <person name="Thompson K."/>
            <person name="Kirby P."/>
            <person name="Papenfuss A.T."/>
            <person name="Wakefield M.J."/>
            <person name="Olender T."/>
            <person name="Lancet D."/>
            <person name="Huttley G.A."/>
            <person name="Smit A.F."/>
            <person name="Pask A."/>
            <person name="Temple-Smith P."/>
            <person name="Batzer M.A."/>
            <person name="Walker J.A."/>
            <person name="Konkel M.K."/>
            <person name="Harris R.S."/>
            <person name="Whittington C.M."/>
            <person name="Wong E.S."/>
            <person name="Gemmell N.J."/>
            <person name="Buschiazzo E."/>
            <person name="Vargas Jentzsch I.M."/>
            <person name="Merkel A."/>
            <person name="Schmitz J."/>
            <person name="Zemann A."/>
            <person name="Churakov G."/>
            <person name="Kriegs J.O."/>
            <person name="Brosius J."/>
            <person name="Murchison E.P."/>
            <person name="Sachidanandam R."/>
            <person name="Smith C."/>
            <person name="Hannon G.J."/>
            <person name="Tsend-Ayush E."/>
            <person name="McMillan D."/>
            <person name="Attenborough R."/>
            <person name="Rens W."/>
            <person name="Ferguson-Smith M."/>
            <person name="Lefevre C.M."/>
            <person name="Sharp J.A."/>
            <person name="Nicholas K.R."/>
            <person name="Ray D.A."/>
            <person name="Kube M."/>
            <person name="Reinhardt R."/>
            <person name="Pringle T.H."/>
            <person name="Taylor J."/>
            <person name="Jones R.C."/>
            <person name="Nixon B."/>
            <person name="Dacheux J.L."/>
            <person name="Niwa H."/>
            <person name="Sekita Y."/>
            <person name="Huang X."/>
            <person name="Stark A."/>
            <person name="Kheradpour P."/>
            <person name="Kellis M."/>
            <person name="Flicek P."/>
            <person name="Chen Y."/>
            <person name="Webber C."/>
            <person name="Hardison R."/>
            <person name="Nelson J."/>
            <person name="Hallsworth-Pepin K."/>
            <person name="Delehaunty K."/>
            <person name="Markovic C."/>
            <person name="Minx P."/>
            <person name="Feng Y."/>
            <person name="Kremitzki C."/>
            <person name="Mitreva M."/>
            <person name="Glasscock J."/>
            <person name="Wylie T."/>
            <person name="Wohldmann P."/>
            <person name="Thiru P."/>
            <person name="Nhan M.N."/>
            <person name="Pohl C.S."/>
            <person name="Smith S.M."/>
            <person name="Hou S."/>
            <person name="Nefedov M."/>
            <person name="de Jong P.J."/>
            <person name="Renfree M.B."/>
            <person name="Mardis E.R."/>
            <person name="Wilson R.K."/>
        </authorList>
    </citation>
    <scope>NUCLEOTIDE SEQUENCE [LARGE SCALE GENOMIC DNA]</scope>
    <source>
        <strain evidence="13 14">Glennie</strain>
    </source>
</reference>
<dbReference type="PROSITE" id="PS00237">
    <property type="entry name" value="G_PROTEIN_RECEP_F1_1"/>
    <property type="match status" value="1"/>
</dbReference>
<evidence type="ECO:0000256" key="10">
    <source>
        <dbReference type="RuleBase" id="RU000688"/>
    </source>
</evidence>
<dbReference type="FunFam" id="1.20.1070.10:FF:000013">
    <property type="entry name" value="Olfactory receptor"/>
    <property type="match status" value="1"/>
</dbReference>
<keyword evidence="5 11" id="KW-1133">Transmembrane helix</keyword>
<dbReference type="GO" id="GO:0005886">
    <property type="term" value="C:plasma membrane"/>
    <property type="evidence" value="ECO:0007669"/>
    <property type="project" value="UniProtKB-SubCell"/>
</dbReference>
<dbReference type="GO" id="GO:0004930">
    <property type="term" value="F:G protein-coupled receptor activity"/>
    <property type="evidence" value="ECO:0007669"/>
    <property type="project" value="UniProtKB-KW"/>
</dbReference>
<feature type="domain" description="G-protein coupled receptors family 1 profile" evidence="12">
    <location>
        <begin position="39"/>
        <end position="288"/>
    </location>
</feature>
<feature type="transmembrane region" description="Helical" evidence="11">
    <location>
        <begin position="191"/>
        <end position="214"/>
    </location>
</feature>
<dbReference type="InParanoid" id="A0A6I8PQ80"/>
<evidence type="ECO:0000256" key="4">
    <source>
        <dbReference type="ARBA" id="ARBA00022725"/>
    </source>
</evidence>
<dbReference type="InterPro" id="IPR000276">
    <property type="entry name" value="GPCR_Rhodpsn"/>
</dbReference>
<dbReference type="KEGG" id="oaa:100086716"/>
<comment type="subcellular location">
    <subcellularLocation>
        <location evidence="1 11">Cell membrane</location>
        <topology evidence="1 11">Multi-pass membrane protein</topology>
    </subcellularLocation>
</comment>
<keyword evidence="7 11" id="KW-0472">Membrane</keyword>
<dbReference type="AlphaFoldDB" id="A0A6I8PQ80"/>
<organism evidence="13 14">
    <name type="scientific">Ornithorhynchus anatinus</name>
    <name type="common">Duckbill platypus</name>
    <dbReference type="NCBI Taxonomy" id="9258"/>
    <lineage>
        <taxon>Eukaryota</taxon>
        <taxon>Metazoa</taxon>
        <taxon>Chordata</taxon>
        <taxon>Craniata</taxon>
        <taxon>Vertebrata</taxon>
        <taxon>Euteleostomi</taxon>
        <taxon>Mammalia</taxon>
        <taxon>Monotremata</taxon>
        <taxon>Ornithorhynchidae</taxon>
        <taxon>Ornithorhynchus</taxon>
    </lineage>
</organism>
<dbReference type="OMA" id="IFACWIS"/>
<feature type="transmembrane region" description="Helical" evidence="11">
    <location>
        <begin position="273"/>
        <end position="290"/>
    </location>
</feature>
<evidence type="ECO:0000256" key="1">
    <source>
        <dbReference type="ARBA" id="ARBA00004651"/>
    </source>
</evidence>
<dbReference type="FunCoup" id="A0A6I8PQ80">
    <property type="interactions" value="171"/>
</dbReference>
<dbReference type="InterPro" id="IPR017452">
    <property type="entry name" value="GPCR_Rhodpsn_7TM"/>
</dbReference>
<dbReference type="InterPro" id="IPR000725">
    <property type="entry name" value="Olfact_rcpt"/>
</dbReference>
<dbReference type="PRINTS" id="PR00237">
    <property type="entry name" value="GPCRRHODOPSN"/>
</dbReference>
<protein>
    <recommendedName>
        <fullName evidence="11">Olfactory receptor</fullName>
    </recommendedName>
</protein>
<dbReference type="RefSeq" id="XP_001516798.3">
    <property type="nucleotide sequence ID" value="XM_001516748.3"/>
</dbReference>
<dbReference type="CDD" id="cd15912">
    <property type="entry name" value="7tmA_OR6C-like"/>
    <property type="match status" value="1"/>
</dbReference>
<feature type="transmembrane region" description="Helical" evidence="11">
    <location>
        <begin position="25"/>
        <end position="47"/>
    </location>
</feature>
<evidence type="ECO:0000256" key="8">
    <source>
        <dbReference type="ARBA" id="ARBA00023170"/>
    </source>
</evidence>
<proteinExistence type="inferred from homology"/>
<keyword evidence="2 11" id="KW-1003">Cell membrane</keyword>
<keyword evidence="11" id="KW-0716">Sensory transduction</keyword>
<evidence type="ECO:0000313" key="14">
    <source>
        <dbReference type="Proteomes" id="UP000002279"/>
    </source>
</evidence>
<keyword evidence="8 10" id="KW-0675">Receptor</keyword>
<evidence type="ECO:0000256" key="7">
    <source>
        <dbReference type="ARBA" id="ARBA00023136"/>
    </source>
</evidence>
<gene>
    <name evidence="13" type="primary">LOC100086716</name>
</gene>
<reference evidence="13" key="3">
    <citation type="submission" date="2025-09" db="UniProtKB">
        <authorList>
            <consortium name="Ensembl"/>
        </authorList>
    </citation>
    <scope>IDENTIFICATION</scope>
    <source>
        <strain evidence="13">Glennie</strain>
    </source>
</reference>
<dbReference type="GeneTree" id="ENSGT01140000282532"/>
<evidence type="ECO:0000256" key="2">
    <source>
        <dbReference type="ARBA" id="ARBA00022475"/>
    </source>
</evidence>
<accession>A0A6I8PQ80</accession>
<dbReference type="PANTHER" id="PTHR26454:SF18">
    <property type="entry name" value="OLFACTORY RECEPTOR 6C76"/>
    <property type="match status" value="1"/>
</dbReference>
<dbReference type="OrthoDB" id="9444602at2759"/>
<keyword evidence="4 11" id="KW-0552">Olfaction</keyword>
<dbReference type="SUPFAM" id="SSF81321">
    <property type="entry name" value="Family A G protein-coupled receptor-like"/>
    <property type="match status" value="1"/>
</dbReference>
<feature type="transmembrane region" description="Helical" evidence="11">
    <location>
        <begin position="235"/>
        <end position="258"/>
    </location>
</feature>
<evidence type="ECO:0000259" key="12">
    <source>
        <dbReference type="PROSITE" id="PS50262"/>
    </source>
</evidence>
<keyword evidence="6 10" id="KW-0297">G-protein coupled receptor</keyword>
<feature type="transmembrane region" description="Helical" evidence="11">
    <location>
        <begin position="138"/>
        <end position="159"/>
    </location>
</feature>
<dbReference type="Gene3D" id="1.20.1070.10">
    <property type="entry name" value="Rhodopsin 7-helix transmembrane proteins"/>
    <property type="match status" value="1"/>
</dbReference>
<keyword evidence="9 10" id="KW-0807">Transducer</keyword>
<dbReference type="PRINTS" id="PR00245">
    <property type="entry name" value="OLFACTORYR"/>
</dbReference>
<feature type="transmembrane region" description="Helical" evidence="11">
    <location>
        <begin position="100"/>
        <end position="118"/>
    </location>
</feature>
<evidence type="ECO:0000256" key="9">
    <source>
        <dbReference type="ARBA" id="ARBA00023224"/>
    </source>
</evidence>
<evidence type="ECO:0000256" key="3">
    <source>
        <dbReference type="ARBA" id="ARBA00022692"/>
    </source>
</evidence>
<feature type="transmembrane region" description="Helical" evidence="11">
    <location>
        <begin position="59"/>
        <end position="80"/>
    </location>
</feature>
<dbReference type="InterPro" id="IPR047132">
    <property type="entry name" value="Olfact_rcpt_6C-like"/>
</dbReference>
<keyword evidence="3 10" id="KW-0812">Transmembrane</keyword>
<evidence type="ECO:0000256" key="5">
    <source>
        <dbReference type="ARBA" id="ARBA00022989"/>
    </source>
</evidence>
<sequence>MRNYTPVTEFILLGLTDNPRLQTVILFYMSVTYVMSITGNLSIVTLTLLDSHLRTPMYFFLRCFSFLEICFTSTCIPRFLATLATGNRTISYNCCATQLFFFFLLGATEFFLLAAMSYDRYVAICRPLHYTTVMSQRVCTLLMLSSLLAGFLVIFPPIILGLQLDFCGSVAIDHFFCDVSPMLLLSCSDTWLLELMALVLAVGTVLITLALVVMSYTAIARAILRLPSTQQRKKAFSTCSSHMVVVSITYGSCIFMYIKPSAKDRVDLTKGVSLLYTSVAPMLNPFIYTLRNQQVKQAIRDLVHRVQFFFRG</sequence>
<evidence type="ECO:0000256" key="11">
    <source>
        <dbReference type="RuleBase" id="RU363047"/>
    </source>
</evidence>
<evidence type="ECO:0000256" key="6">
    <source>
        <dbReference type="ARBA" id="ARBA00023040"/>
    </source>
</evidence>
<dbReference type="Proteomes" id="UP000002279">
    <property type="component" value="Chromosome 10"/>
</dbReference>
<dbReference type="GeneID" id="100086716"/>
<name>A0A6I8PQ80_ORNAN</name>
<dbReference type="GO" id="GO:0004984">
    <property type="term" value="F:olfactory receptor activity"/>
    <property type="evidence" value="ECO:0000318"/>
    <property type="project" value="GO_Central"/>
</dbReference>
<dbReference type="Ensembl" id="ENSOANT00000065051.1">
    <property type="protein sequence ID" value="ENSOANP00000054364.1"/>
    <property type="gene ID" value="ENSOANG00000047022.1"/>
</dbReference>
<dbReference type="PANTHER" id="PTHR26454">
    <property type="entry name" value="OLFACTORY RECEPTOR"/>
    <property type="match status" value="1"/>
</dbReference>